<feature type="transmembrane region" description="Helical" evidence="11">
    <location>
        <begin position="12"/>
        <end position="36"/>
    </location>
</feature>
<comment type="similarity">
    <text evidence="2">Belongs to the TonB family.</text>
</comment>
<gene>
    <name evidence="13" type="ORF">ACFOWX_12640</name>
</gene>
<evidence type="ECO:0000256" key="3">
    <source>
        <dbReference type="ARBA" id="ARBA00022448"/>
    </source>
</evidence>
<evidence type="ECO:0000256" key="8">
    <source>
        <dbReference type="ARBA" id="ARBA00022989"/>
    </source>
</evidence>
<dbReference type="Proteomes" id="UP001595887">
    <property type="component" value="Unassembled WGS sequence"/>
</dbReference>
<evidence type="ECO:0000313" key="13">
    <source>
        <dbReference type="EMBL" id="MFC4293264.1"/>
    </source>
</evidence>
<feature type="domain" description="TonB C-terminal" evidence="12">
    <location>
        <begin position="134"/>
        <end position="225"/>
    </location>
</feature>
<dbReference type="InterPro" id="IPR006260">
    <property type="entry name" value="TonB/TolA_C"/>
</dbReference>
<keyword evidence="14" id="KW-1185">Reference proteome</keyword>
<evidence type="ECO:0000256" key="6">
    <source>
        <dbReference type="ARBA" id="ARBA00022692"/>
    </source>
</evidence>
<organism evidence="13 14">
    <name type="scientific">Sphingorhabdus arenilitoris</name>
    <dbReference type="NCBI Taxonomy" id="1490041"/>
    <lineage>
        <taxon>Bacteria</taxon>
        <taxon>Pseudomonadati</taxon>
        <taxon>Pseudomonadota</taxon>
        <taxon>Alphaproteobacteria</taxon>
        <taxon>Sphingomonadales</taxon>
        <taxon>Sphingomonadaceae</taxon>
        <taxon>Sphingorhabdus</taxon>
    </lineage>
</organism>
<keyword evidence="8 11" id="KW-1133">Transmembrane helix</keyword>
<keyword evidence="5" id="KW-0997">Cell inner membrane</keyword>
<feature type="region of interest" description="Disordered" evidence="10">
    <location>
        <begin position="47"/>
        <end position="69"/>
    </location>
</feature>
<keyword evidence="7" id="KW-0653">Protein transport</keyword>
<evidence type="ECO:0000256" key="5">
    <source>
        <dbReference type="ARBA" id="ARBA00022519"/>
    </source>
</evidence>
<dbReference type="RefSeq" id="WP_381424659.1">
    <property type="nucleotide sequence ID" value="NZ_JBHSDH010000013.1"/>
</dbReference>
<dbReference type="PANTHER" id="PTHR33446">
    <property type="entry name" value="PROTEIN TONB-RELATED"/>
    <property type="match status" value="1"/>
</dbReference>
<dbReference type="SUPFAM" id="SSF74653">
    <property type="entry name" value="TolA/TonB C-terminal domain"/>
    <property type="match status" value="1"/>
</dbReference>
<dbReference type="InterPro" id="IPR051045">
    <property type="entry name" value="TonB-dependent_transducer"/>
</dbReference>
<evidence type="ECO:0000256" key="10">
    <source>
        <dbReference type="SAM" id="MobiDB-lite"/>
    </source>
</evidence>
<name>A0ABV8RKQ6_9SPHN</name>
<comment type="subcellular location">
    <subcellularLocation>
        <location evidence="1">Cell inner membrane</location>
        <topology evidence="1">Single-pass membrane protein</topology>
        <orientation evidence="1">Periplasmic side</orientation>
    </subcellularLocation>
</comment>
<keyword evidence="4" id="KW-1003">Cell membrane</keyword>
<accession>A0ABV8RKQ6</accession>
<evidence type="ECO:0000313" key="14">
    <source>
        <dbReference type="Proteomes" id="UP001595887"/>
    </source>
</evidence>
<keyword evidence="9 11" id="KW-0472">Membrane</keyword>
<keyword evidence="6 11" id="KW-0812">Transmembrane</keyword>
<comment type="caution">
    <text evidence="13">The sequence shown here is derived from an EMBL/GenBank/DDBJ whole genome shotgun (WGS) entry which is preliminary data.</text>
</comment>
<evidence type="ECO:0000256" key="4">
    <source>
        <dbReference type="ARBA" id="ARBA00022475"/>
    </source>
</evidence>
<proteinExistence type="inferred from homology"/>
<dbReference type="Pfam" id="PF03544">
    <property type="entry name" value="TonB_C"/>
    <property type="match status" value="1"/>
</dbReference>
<evidence type="ECO:0000256" key="11">
    <source>
        <dbReference type="SAM" id="Phobius"/>
    </source>
</evidence>
<protein>
    <submittedName>
        <fullName evidence="13">TonB family protein</fullName>
    </submittedName>
</protein>
<dbReference type="EMBL" id="JBHSDH010000013">
    <property type="protein sequence ID" value="MFC4293264.1"/>
    <property type="molecule type" value="Genomic_DNA"/>
</dbReference>
<evidence type="ECO:0000256" key="7">
    <source>
        <dbReference type="ARBA" id="ARBA00022927"/>
    </source>
</evidence>
<dbReference type="Gene3D" id="3.30.1150.10">
    <property type="match status" value="1"/>
</dbReference>
<evidence type="ECO:0000256" key="1">
    <source>
        <dbReference type="ARBA" id="ARBA00004383"/>
    </source>
</evidence>
<dbReference type="NCBIfam" id="TIGR01352">
    <property type="entry name" value="tonB_Cterm"/>
    <property type="match status" value="1"/>
</dbReference>
<dbReference type="InterPro" id="IPR037682">
    <property type="entry name" value="TonB_C"/>
</dbReference>
<evidence type="ECO:0000256" key="2">
    <source>
        <dbReference type="ARBA" id="ARBA00006555"/>
    </source>
</evidence>
<sequence>MSYVTQAQRGKSAGLTAAIAINGSIIAAIMLSPMVVPPKKMQPTITAVPVNAPQPPAPPPEKQQTETQPPIMPPIYAPKTIVPPLRPPIAGPTITDIMQADPAPSAGSLGEEPKIAAAEIPKVKPKTPVPVFRAAQRDSRFASRFQPDYPRGLLQREIEGNATVKVLIGTDGRVREAAVVSASHPDFGAATVKQALSSWRFKPATRDGQPVEDWQTLTVRFDITS</sequence>
<evidence type="ECO:0000256" key="9">
    <source>
        <dbReference type="ARBA" id="ARBA00023136"/>
    </source>
</evidence>
<feature type="compositionally biased region" description="Pro residues" evidence="10">
    <location>
        <begin position="52"/>
        <end position="61"/>
    </location>
</feature>
<evidence type="ECO:0000259" key="12">
    <source>
        <dbReference type="PROSITE" id="PS52015"/>
    </source>
</evidence>
<keyword evidence="3" id="KW-0813">Transport</keyword>
<dbReference type="PROSITE" id="PS52015">
    <property type="entry name" value="TONB_CTD"/>
    <property type="match status" value="1"/>
</dbReference>
<reference evidence="14" key="1">
    <citation type="journal article" date="2019" name="Int. J. Syst. Evol. Microbiol.">
        <title>The Global Catalogue of Microorganisms (GCM) 10K type strain sequencing project: providing services to taxonomists for standard genome sequencing and annotation.</title>
        <authorList>
            <consortium name="The Broad Institute Genomics Platform"/>
            <consortium name="The Broad Institute Genome Sequencing Center for Infectious Disease"/>
            <person name="Wu L."/>
            <person name="Ma J."/>
        </authorList>
    </citation>
    <scope>NUCLEOTIDE SEQUENCE [LARGE SCALE GENOMIC DNA]</scope>
    <source>
        <strain evidence="14">CECT 8531</strain>
    </source>
</reference>
<dbReference type="PANTHER" id="PTHR33446:SF2">
    <property type="entry name" value="PROTEIN TONB"/>
    <property type="match status" value="1"/>
</dbReference>